<gene>
    <name evidence="2" type="ORF">SAMN06264855_12713</name>
</gene>
<evidence type="ECO:0000313" key="2">
    <source>
        <dbReference type="EMBL" id="SNR64705.1"/>
    </source>
</evidence>
<keyword evidence="3" id="KW-1185">Reference proteome</keyword>
<dbReference type="RefSeq" id="WP_143420452.1">
    <property type="nucleotide sequence ID" value="NZ_FZNQ01000027.1"/>
</dbReference>
<dbReference type="AlphaFoldDB" id="A0A238Y0F0"/>
<sequence length="524" mass="59354">MYDTALLATSPYMQRELWDTGPIKRKEKLSKFAVLHNELRSGKKSKGISIETVLNEIVENSDTEFVESRADVLEIIQDTDIEEIIAEKEEEQKENDEEEEHKEKSQSIELTGPKQKSGKASASYTFNYIALRSDTDVVSEAADVLTVIYETDIGETISMVLSGDEPSREIPLARLMSDAKKRDVGYYETEFDTPEDLWRESLQTPQTHLATGDTRLSPSNNSQPAKFGFEFGSIVDVLMTEESAKNEVIWGFIIALIGRSHREIAEEKSEMAELITSIEQMHKSREKNAKNMTYLEDKSNSGSPYSEIKGEVEAAGYRPNPVILQEVEYHTTVDHGLTEAYKNNVRRIIRDIEEKLPLIEINEFAETVAHDIEQIDAQKKELDSISEVIKEVWSMEEGKISETSKNLGDKLDVRTDAITAGLHLVDDGTHREMITEAPLVEEHPSETSPAWSLTEYGKVVSKTKFEHKGLDWIYRYIIGPEELSLDERILLSHCLDEHIMKGGDGDDNEVDKEGETDKEQSQDN</sequence>
<dbReference type="Proteomes" id="UP000198397">
    <property type="component" value="Unassembled WGS sequence"/>
</dbReference>
<accession>A0A238Y0F0</accession>
<name>A0A238Y0F0_HALVU</name>
<dbReference type="EMBL" id="FZNQ01000027">
    <property type="protein sequence ID" value="SNR64705.1"/>
    <property type="molecule type" value="Genomic_DNA"/>
</dbReference>
<protein>
    <submittedName>
        <fullName evidence="2">Uncharacterized protein</fullName>
    </submittedName>
</protein>
<organism evidence="2 3">
    <name type="scientific">Halorubrum vacuolatum</name>
    <name type="common">Natronobacterium vacuolatum</name>
    <dbReference type="NCBI Taxonomy" id="63740"/>
    <lineage>
        <taxon>Archaea</taxon>
        <taxon>Methanobacteriati</taxon>
        <taxon>Methanobacteriota</taxon>
        <taxon>Stenosarchaea group</taxon>
        <taxon>Halobacteria</taxon>
        <taxon>Halobacteriales</taxon>
        <taxon>Haloferacaceae</taxon>
        <taxon>Halorubrum</taxon>
    </lineage>
</organism>
<evidence type="ECO:0000256" key="1">
    <source>
        <dbReference type="SAM" id="MobiDB-lite"/>
    </source>
</evidence>
<feature type="region of interest" description="Disordered" evidence="1">
    <location>
        <begin position="89"/>
        <end position="119"/>
    </location>
</feature>
<proteinExistence type="predicted"/>
<feature type="compositionally biased region" description="Basic and acidic residues" evidence="1">
    <location>
        <begin position="511"/>
        <end position="524"/>
    </location>
</feature>
<dbReference type="OrthoDB" id="350273at2157"/>
<evidence type="ECO:0000313" key="3">
    <source>
        <dbReference type="Proteomes" id="UP000198397"/>
    </source>
</evidence>
<reference evidence="2 3" key="1">
    <citation type="submission" date="2017-06" db="EMBL/GenBank/DDBJ databases">
        <authorList>
            <person name="Kim H.J."/>
            <person name="Triplett B.A."/>
        </authorList>
    </citation>
    <scope>NUCLEOTIDE SEQUENCE [LARGE SCALE GENOMIC DNA]</scope>
    <source>
        <strain evidence="2 3">DSM 8800</strain>
    </source>
</reference>
<feature type="region of interest" description="Disordered" evidence="1">
    <location>
        <begin position="500"/>
        <end position="524"/>
    </location>
</feature>